<sequence>MCGITAFSGKEEALPFLLQGLSKLEYRGYDSAGVTLVDKDKLFTIKTKGRLQNLIDRLDQDTPIGCVGIGHTRWATHGVPSNLNSHPHTNNKNTISLVHNGIIENYRELKEQLVAKGYKFHSETDSEVVVHLLDSYYDGDMLKALKKVITHIDGSYALCIVSTLEPDVVYVTKKDSPLVLGTSDCASFGASDIPALLDYTKDVYFIDDFEIAKLCKNKITFYDAEGNEIQKEITHIPYDNEAAQKGGYDTFMLKEIHEQPYAISETLRGRVEGNDRIILPELEILKERFTTFNKVYFVACGTAYHACLSGANIMERLTGIPTFTQAASEFRYGDPIIDEKTLCIFVSQSGETADTMAALRLAKNKGCTTIAVANVLGSTISREAEATIYTCAGPEIAVASTKAYTTQVIVLLLLAMYVAQTLGKENDIYKDIINGIAKLPKQIENILKDEPLFEKYANYLKNQKDAYYIGRSLDYASVLEGALKLKEVSYIHADAYIAGELKHGPIALIEEGSVVIAVATQPHIASKTISNIQETIARGAKVILFTLTGEEVGNVDETYYMPDVNPILQAVLVAIPLQLISYYAAKLKGCDVDKPRNLAKSVTVE</sequence>
<dbReference type="GO" id="GO:0006047">
    <property type="term" value="P:UDP-N-acetylglucosamine metabolic process"/>
    <property type="evidence" value="ECO:0007669"/>
    <property type="project" value="TreeGrafter"/>
</dbReference>
<comment type="subcellular location">
    <subcellularLocation>
        <location evidence="2 10">Cytoplasm</location>
    </subcellularLocation>
</comment>
<dbReference type="InterPro" id="IPR047084">
    <property type="entry name" value="GFAT_N"/>
</dbReference>
<evidence type="ECO:0000256" key="7">
    <source>
        <dbReference type="ARBA" id="ARBA00022679"/>
    </source>
</evidence>
<dbReference type="InterPro" id="IPR046348">
    <property type="entry name" value="SIS_dom_sf"/>
</dbReference>
<dbReference type="HAMAP" id="MF_00164">
    <property type="entry name" value="GlmS"/>
    <property type="match status" value="1"/>
</dbReference>
<name>A0A3E3ECK2_9FIRM</name>
<dbReference type="EC" id="2.6.1.16" evidence="3 10"/>
<dbReference type="InterPro" id="IPR005855">
    <property type="entry name" value="GFAT"/>
</dbReference>
<evidence type="ECO:0000256" key="9">
    <source>
        <dbReference type="ARBA" id="ARBA00022962"/>
    </source>
</evidence>
<dbReference type="GO" id="GO:0005829">
    <property type="term" value="C:cytosol"/>
    <property type="evidence" value="ECO:0007669"/>
    <property type="project" value="TreeGrafter"/>
</dbReference>
<dbReference type="GO" id="GO:0004360">
    <property type="term" value="F:glutamine-fructose-6-phosphate transaminase (isomerizing) activity"/>
    <property type="evidence" value="ECO:0007669"/>
    <property type="project" value="UniProtKB-UniRule"/>
</dbReference>
<evidence type="ECO:0000256" key="10">
    <source>
        <dbReference type="HAMAP-Rule" id="MF_00164"/>
    </source>
</evidence>
<dbReference type="Proteomes" id="UP000261032">
    <property type="component" value="Unassembled WGS sequence"/>
</dbReference>
<dbReference type="EMBL" id="JAQLKE010000007">
    <property type="protein sequence ID" value="MDB7083341.1"/>
    <property type="molecule type" value="Genomic_DNA"/>
</dbReference>
<keyword evidence="9" id="KW-0315">Glutamine amidotransferase</keyword>
<organism evidence="14 15">
    <name type="scientific">Thomasclavelia ramosa</name>
    <dbReference type="NCBI Taxonomy" id="1547"/>
    <lineage>
        <taxon>Bacteria</taxon>
        <taxon>Bacillati</taxon>
        <taxon>Bacillota</taxon>
        <taxon>Erysipelotrichia</taxon>
        <taxon>Erysipelotrichales</taxon>
        <taxon>Coprobacillaceae</taxon>
        <taxon>Thomasclavelia</taxon>
    </lineage>
</organism>
<feature type="initiator methionine" description="Removed" evidence="10">
    <location>
        <position position="1"/>
    </location>
</feature>
<keyword evidence="5 10" id="KW-0963">Cytoplasm</keyword>
<comment type="function">
    <text evidence="10">Catalyzes the first step in hexosamine metabolism, converting fructose-6P into glucosamine-6P using glutamine as a nitrogen source.</text>
</comment>
<dbReference type="CDD" id="cd05008">
    <property type="entry name" value="SIS_GlmS_GlmD_1"/>
    <property type="match status" value="1"/>
</dbReference>
<dbReference type="InterPro" id="IPR017932">
    <property type="entry name" value="GATase_2_dom"/>
</dbReference>
<feature type="domain" description="SIS" evidence="12">
    <location>
        <begin position="285"/>
        <end position="424"/>
    </location>
</feature>
<dbReference type="FunFam" id="3.40.50.10490:FF:000001">
    <property type="entry name" value="Glutamine--fructose-6-phosphate aminotransferase [isomerizing]"/>
    <property type="match status" value="1"/>
</dbReference>
<dbReference type="InterPro" id="IPR035490">
    <property type="entry name" value="GlmS/FrlB_SIS"/>
</dbReference>
<feature type="domain" description="SIS" evidence="12">
    <location>
        <begin position="456"/>
        <end position="595"/>
    </location>
</feature>
<dbReference type="PANTHER" id="PTHR10937:SF0">
    <property type="entry name" value="GLUTAMINE--FRUCTOSE-6-PHOSPHATE TRANSAMINASE (ISOMERIZING)"/>
    <property type="match status" value="1"/>
</dbReference>
<evidence type="ECO:0000256" key="6">
    <source>
        <dbReference type="ARBA" id="ARBA00022576"/>
    </source>
</evidence>
<evidence type="ECO:0000256" key="8">
    <source>
        <dbReference type="ARBA" id="ARBA00022737"/>
    </source>
</evidence>
<dbReference type="InterPro" id="IPR001347">
    <property type="entry name" value="SIS_dom"/>
</dbReference>
<keyword evidence="7 10" id="KW-0808">Transferase</keyword>
<gene>
    <name evidence="10 14" type="primary">glmS</name>
    <name evidence="14" type="ORF">DXB93_11445</name>
    <name evidence="13" type="ORF">PM738_05985</name>
</gene>
<evidence type="ECO:0000256" key="3">
    <source>
        <dbReference type="ARBA" id="ARBA00012916"/>
    </source>
</evidence>
<dbReference type="RefSeq" id="WP_003537902.1">
    <property type="nucleotide sequence ID" value="NZ_AP031443.1"/>
</dbReference>
<accession>A0A3E3ECK2</accession>
<evidence type="ECO:0000256" key="5">
    <source>
        <dbReference type="ARBA" id="ARBA00022490"/>
    </source>
</evidence>
<dbReference type="InterPro" id="IPR029055">
    <property type="entry name" value="Ntn_hydrolases_N"/>
</dbReference>
<dbReference type="NCBIfam" id="TIGR01135">
    <property type="entry name" value="glmS"/>
    <property type="match status" value="1"/>
</dbReference>
<dbReference type="AlphaFoldDB" id="A0A3E3ECK2"/>
<dbReference type="CDD" id="cd00714">
    <property type="entry name" value="GFAT"/>
    <property type="match status" value="1"/>
</dbReference>
<dbReference type="NCBIfam" id="NF001484">
    <property type="entry name" value="PRK00331.1"/>
    <property type="match status" value="1"/>
</dbReference>
<dbReference type="Proteomes" id="UP001211987">
    <property type="component" value="Unassembled WGS sequence"/>
</dbReference>
<dbReference type="PROSITE" id="PS51278">
    <property type="entry name" value="GATASE_TYPE_2"/>
    <property type="match status" value="1"/>
</dbReference>
<reference evidence="13" key="2">
    <citation type="submission" date="2023-01" db="EMBL/GenBank/DDBJ databases">
        <title>Human gut microbiome strain richness.</title>
        <authorList>
            <person name="Chen-Liaw A."/>
        </authorList>
    </citation>
    <scope>NUCLEOTIDE SEQUENCE</scope>
    <source>
        <strain evidence="13">1001217st2_G6_1001217B_191108</strain>
    </source>
</reference>
<evidence type="ECO:0000259" key="11">
    <source>
        <dbReference type="PROSITE" id="PS51278"/>
    </source>
</evidence>
<dbReference type="GO" id="GO:0097367">
    <property type="term" value="F:carbohydrate derivative binding"/>
    <property type="evidence" value="ECO:0007669"/>
    <property type="project" value="InterPro"/>
</dbReference>
<dbReference type="FunFam" id="3.60.20.10:FF:000006">
    <property type="entry name" value="Glutamine--fructose-6-phosphate aminotransferase [isomerizing]"/>
    <property type="match status" value="1"/>
</dbReference>
<dbReference type="Pfam" id="PF13522">
    <property type="entry name" value="GATase_6"/>
    <property type="match status" value="1"/>
</dbReference>
<dbReference type="Gene3D" id="3.40.50.10490">
    <property type="entry name" value="Glucose-6-phosphate isomerase like protein, domain 1"/>
    <property type="match status" value="2"/>
</dbReference>
<feature type="active site" description="Nucleophile; for GATase activity" evidence="10">
    <location>
        <position position="2"/>
    </location>
</feature>
<protein>
    <recommendedName>
        <fullName evidence="4 10">Glutamine--fructose-6-phosphate aminotransferase [isomerizing]</fullName>
        <ecNumber evidence="3 10">2.6.1.16</ecNumber>
    </recommendedName>
    <alternativeName>
        <fullName evidence="10">D-fructose-6-phosphate amidotransferase</fullName>
    </alternativeName>
    <alternativeName>
        <fullName evidence="10">GFAT</fullName>
    </alternativeName>
    <alternativeName>
        <fullName evidence="10">Glucosamine-6-phosphate synthase</fullName>
    </alternativeName>
    <alternativeName>
        <fullName evidence="10">Hexosephosphate aminotransferase</fullName>
    </alternativeName>
    <alternativeName>
        <fullName evidence="10">L-glutamine--D-fructose-6-phosphate amidotransferase</fullName>
    </alternativeName>
</protein>
<dbReference type="Pfam" id="PF01380">
    <property type="entry name" value="SIS"/>
    <property type="match status" value="2"/>
</dbReference>
<proteinExistence type="inferred from homology"/>
<dbReference type="SUPFAM" id="SSF53697">
    <property type="entry name" value="SIS domain"/>
    <property type="match status" value="1"/>
</dbReference>
<dbReference type="SUPFAM" id="SSF56235">
    <property type="entry name" value="N-terminal nucleophile aminohydrolases (Ntn hydrolases)"/>
    <property type="match status" value="1"/>
</dbReference>
<keyword evidence="8" id="KW-0677">Repeat</keyword>
<dbReference type="PANTHER" id="PTHR10937">
    <property type="entry name" value="GLUCOSAMINE--FRUCTOSE-6-PHOSPHATE AMINOTRANSFERASE, ISOMERIZING"/>
    <property type="match status" value="1"/>
</dbReference>
<dbReference type="CDD" id="cd05009">
    <property type="entry name" value="SIS_GlmS_GlmD_2"/>
    <property type="match status" value="1"/>
</dbReference>
<reference evidence="14 15" key="1">
    <citation type="submission" date="2018-08" db="EMBL/GenBank/DDBJ databases">
        <title>A genome reference for cultivated species of the human gut microbiota.</title>
        <authorList>
            <person name="Zou Y."/>
            <person name="Xue W."/>
            <person name="Luo G."/>
        </authorList>
    </citation>
    <scope>NUCLEOTIDE SEQUENCE [LARGE SCALE GENOMIC DNA]</scope>
    <source>
        <strain evidence="14 15">OM06-4</strain>
    </source>
</reference>
<keyword evidence="6 10" id="KW-0032">Aminotransferase</keyword>
<evidence type="ECO:0000313" key="15">
    <source>
        <dbReference type="Proteomes" id="UP000261032"/>
    </source>
</evidence>
<evidence type="ECO:0000313" key="14">
    <source>
        <dbReference type="EMBL" id="RGD84298.1"/>
    </source>
</evidence>
<dbReference type="GeneID" id="64196163"/>
<evidence type="ECO:0000256" key="2">
    <source>
        <dbReference type="ARBA" id="ARBA00004496"/>
    </source>
</evidence>
<dbReference type="GO" id="GO:0006487">
    <property type="term" value="P:protein N-linked glycosylation"/>
    <property type="evidence" value="ECO:0007669"/>
    <property type="project" value="TreeGrafter"/>
</dbReference>
<comment type="subunit">
    <text evidence="10">Homodimer.</text>
</comment>
<dbReference type="GO" id="GO:0006002">
    <property type="term" value="P:fructose 6-phosphate metabolic process"/>
    <property type="evidence" value="ECO:0007669"/>
    <property type="project" value="TreeGrafter"/>
</dbReference>
<dbReference type="PROSITE" id="PS51464">
    <property type="entry name" value="SIS"/>
    <property type="match status" value="2"/>
</dbReference>
<comment type="caution">
    <text evidence="14">The sequence shown here is derived from an EMBL/GenBank/DDBJ whole genome shotgun (WGS) entry which is preliminary data.</text>
</comment>
<evidence type="ECO:0000256" key="1">
    <source>
        <dbReference type="ARBA" id="ARBA00001031"/>
    </source>
</evidence>
<evidence type="ECO:0000313" key="13">
    <source>
        <dbReference type="EMBL" id="MDB7083341.1"/>
    </source>
</evidence>
<dbReference type="InterPro" id="IPR035466">
    <property type="entry name" value="GlmS/AgaS_SIS"/>
</dbReference>
<feature type="domain" description="Glutamine amidotransferase type-2" evidence="11">
    <location>
        <begin position="2"/>
        <end position="217"/>
    </location>
</feature>
<dbReference type="GO" id="GO:0005975">
    <property type="term" value="P:carbohydrate metabolic process"/>
    <property type="evidence" value="ECO:0007669"/>
    <property type="project" value="UniProtKB-UniRule"/>
</dbReference>
<comment type="catalytic activity">
    <reaction evidence="1 10">
        <text>D-fructose 6-phosphate + L-glutamine = D-glucosamine 6-phosphate + L-glutamate</text>
        <dbReference type="Rhea" id="RHEA:13237"/>
        <dbReference type="ChEBI" id="CHEBI:29985"/>
        <dbReference type="ChEBI" id="CHEBI:58359"/>
        <dbReference type="ChEBI" id="CHEBI:58725"/>
        <dbReference type="ChEBI" id="CHEBI:61527"/>
        <dbReference type="EC" id="2.6.1.16"/>
    </reaction>
</comment>
<dbReference type="Gene3D" id="3.60.20.10">
    <property type="entry name" value="Glutamine Phosphoribosylpyrophosphate, subunit 1, domain 1"/>
    <property type="match status" value="1"/>
</dbReference>
<evidence type="ECO:0000256" key="4">
    <source>
        <dbReference type="ARBA" id="ARBA00016090"/>
    </source>
</evidence>
<evidence type="ECO:0000259" key="12">
    <source>
        <dbReference type="PROSITE" id="PS51464"/>
    </source>
</evidence>
<feature type="active site" description="For Fru-6P isomerization activity" evidence="10">
    <location>
        <position position="600"/>
    </location>
</feature>
<dbReference type="EMBL" id="QUSL01000018">
    <property type="protein sequence ID" value="RGD84298.1"/>
    <property type="molecule type" value="Genomic_DNA"/>
</dbReference>